<dbReference type="GO" id="GO:0035556">
    <property type="term" value="P:intracellular signal transduction"/>
    <property type="evidence" value="ECO:0007669"/>
    <property type="project" value="InterPro"/>
</dbReference>
<proteinExistence type="predicted"/>
<dbReference type="GO" id="GO:0009190">
    <property type="term" value="P:cyclic nucleotide biosynthetic process"/>
    <property type="evidence" value="ECO:0007669"/>
    <property type="project" value="InterPro"/>
</dbReference>
<dbReference type="InterPro" id="IPR001054">
    <property type="entry name" value="A/G_cyclase"/>
</dbReference>
<dbReference type="PROSITE" id="PS50125">
    <property type="entry name" value="GUANYLATE_CYCLASE_2"/>
    <property type="match status" value="1"/>
</dbReference>
<dbReference type="RefSeq" id="WP_072874526.1">
    <property type="nucleotide sequence ID" value="NZ_FRAF01000017.1"/>
</dbReference>
<gene>
    <name evidence="2" type="ORF">SAMN05443507_11743</name>
</gene>
<dbReference type="STRING" id="1830138.SAMN05443507_11743"/>
<keyword evidence="3" id="KW-1185">Reference proteome</keyword>
<dbReference type="SUPFAM" id="SSF55073">
    <property type="entry name" value="Nucleotide cyclase"/>
    <property type="match status" value="1"/>
</dbReference>
<organism evidence="2 3">
    <name type="scientific">Alicyclobacillus tolerans</name>
    <dbReference type="NCBI Taxonomy" id="90970"/>
    <lineage>
        <taxon>Bacteria</taxon>
        <taxon>Bacillati</taxon>
        <taxon>Bacillota</taxon>
        <taxon>Bacilli</taxon>
        <taxon>Bacillales</taxon>
        <taxon>Alicyclobacillaceae</taxon>
        <taxon>Alicyclobacillus</taxon>
    </lineage>
</organism>
<evidence type="ECO:0000313" key="2">
    <source>
        <dbReference type="EMBL" id="SHK59167.1"/>
    </source>
</evidence>
<dbReference type="AlphaFoldDB" id="A0A1M6TQF4"/>
<dbReference type="EMBL" id="FRAF01000017">
    <property type="protein sequence ID" value="SHK59167.1"/>
    <property type="molecule type" value="Genomic_DNA"/>
</dbReference>
<dbReference type="Pfam" id="PF00211">
    <property type="entry name" value="Guanylate_cyc"/>
    <property type="match status" value="1"/>
</dbReference>
<feature type="domain" description="Guanylate cyclase" evidence="1">
    <location>
        <begin position="50"/>
        <end position="190"/>
    </location>
</feature>
<dbReference type="Proteomes" id="UP000184016">
    <property type="component" value="Unassembled WGS sequence"/>
</dbReference>
<name>A0A1M6TQF4_9BACL</name>
<dbReference type="InterPro" id="IPR029787">
    <property type="entry name" value="Nucleotide_cyclase"/>
</dbReference>
<dbReference type="CDD" id="cd07302">
    <property type="entry name" value="CHD"/>
    <property type="match status" value="1"/>
</dbReference>
<accession>A0A1M6TQF4</accession>
<reference evidence="3" key="1">
    <citation type="submission" date="2016-11" db="EMBL/GenBank/DDBJ databases">
        <authorList>
            <person name="Varghese N."/>
            <person name="Submissions S."/>
        </authorList>
    </citation>
    <scope>NUCLEOTIDE SEQUENCE [LARGE SCALE GENOMIC DNA]</scope>
    <source>
        <strain evidence="3">USBA-503</strain>
    </source>
</reference>
<sequence>MGLKEYYEESKQRVSDRFAEDFELIDVITVPSVNDKSLTFDNVGYVLESTVLYIDIRRSTSLSDKHQKGTTGKLYSSFVEEMIRAARYHGGHVRGIVGDRVMVVYDREKNGKDCFTNAVNTAYLMNSIMSYVIKPYFKKRYNNTIECGIGIDYGSMLVTKVGTISRTEDHGNYKDLVWLGRPANRASKLTDQANKDGYDAIIITEKVFDEYKRRNPTSSRDITENLWKPVQVGVGDKKLSCYTADIVMTAISDAHDAEGG</sequence>
<evidence type="ECO:0000259" key="1">
    <source>
        <dbReference type="PROSITE" id="PS50125"/>
    </source>
</evidence>
<dbReference type="Gene3D" id="3.30.70.1230">
    <property type="entry name" value="Nucleotide cyclase"/>
    <property type="match status" value="1"/>
</dbReference>
<dbReference type="GO" id="GO:0004016">
    <property type="term" value="F:adenylate cyclase activity"/>
    <property type="evidence" value="ECO:0007669"/>
    <property type="project" value="UniProtKB-ARBA"/>
</dbReference>
<dbReference type="OrthoDB" id="9806704at2"/>
<evidence type="ECO:0000313" key="3">
    <source>
        <dbReference type="Proteomes" id="UP000184016"/>
    </source>
</evidence>
<protein>
    <submittedName>
        <fullName evidence="2">Adenylate and Guanylate cyclase catalytic domain-containing protein</fullName>
    </submittedName>
</protein>